<keyword evidence="2" id="KW-1185">Reference proteome</keyword>
<dbReference type="Pfam" id="PF00450">
    <property type="entry name" value="Peptidase_S10"/>
    <property type="match status" value="1"/>
</dbReference>
<accession>A0AAU0BBI4</accession>
<name>A0AAU0BBI4_9XANT</name>
<organism evidence="1 2">
    <name type="scientific">Xanthomonas hydrangeae</name>
    <dbReference type="NCBI Taxonomy" id="2775159"/>
    <lineage>
        <taxon>Bacteria</taxon>
        <taxon>Pseudomonadati</taxon>
        <taxon>Pseudomonadota</taxon>
        <taxon>Gammaproteobacteria</taxon>
        <taxon>Lysobacterales</taxon>
        <taxon>Lysobacteraceae</taxon>
        <taxon>Xanthomonas</taxon>
    </lineage>
</organism>
<gene>
    <name evidence="1" type="ORF">NYR97_19610</name>
</gene>
<dbReference type="AlphaFoldDB" id="A0AAU0BBI4"/>
<dbReference type="InterPro" id="IPR001563">
    <property type="entry name" value="Peptidase_S10"/>
</dbReference>
<reference evidence="1 2" key="1">
    <citation type="submission" date="2022-08" db="EMBL/GenBank/DDBJ databases">
        <title>Whole genome sequencing-based tracing of a 2022 introduction and outbreak of Xanthomonas hortorum pv. pelargonii.</title>
        <authorList>
            <person name="Iruegas-Bocardo F."/>
            <person name="Weisberg A.K."/>
            <person name="Riutta E.R."/>
            <person name="Kilday K."/>
            <person name="Bonkowski J.C."/>
            <person name="Creswell T."/>
            <person name="Daughtrey M.L."/>
            <person name="Rane K."/>
            <person name="Grunwald N.J."/>
            <person name="Chang J.H."/>
            <person name="Putnam M.L."/>
        </authorList>
    </citation>
    <scope>NUCLEOTIDE SEQUENCE [LARGE SCALE GENOMIC DNA]</scope>
    <source>
        <strain evidence="1 2">22-323</strain>
    </source>
</reference>
<dbReference type="SUPFAM" id="SSF53474">
    <property type="entry name" value="alpha/beta-Hydrolases"/>
    <property type="match status" value="1"/>
</dbReference>
<dbReference type="GO" id="GO:0006508">
    <property type="term" value="P:proteolysis"/>
    <property type="evidence" value="ECO:0007669"/>
    <property type="project" value="InterPro"/>
</dbReference>
<dbReference type="Proteomes" id="UP001302716">
    <property type="component" value="Chromosome"/>
</dbReference>
<dbReference type="RefSeq" id="WP_316695346.1">
    <property type="nucleotide sequence ID" value="NZ_CP103836.1"/>
</dbReference>
<evidence type="ECO:0000313" key="2">
    <source>
        <dbReference type="Proteomes" id="UP001302716"/>
    </source>
</evidence>
<proteinExistence type="predicted"/>
<dbReference type="GO" id="GO:0004185">
    <property type="term" value="F:serine-type carboxypeptidase activity"/>
    <property type="evidence" value="ECO:0007669"/>
    <property type="project" value="InterPro"/>
</dbReference>
<dbReference type="InterPro" id="IPR029058">
    <property type="entry name" value="AB_hydrolase_fold"/>
</dbReference>
<sequence length="493" mass="53193">MLVTLAVADARAAALPDVPATDAARNAFAPTATRTRPLALPVTTSHVLRLRGQRLRYSATVSEWPVRDPDGRSIGAIVTQAYVARSRPGTERPVTFVYNGGPGAASWSLQMEGIGPRLYDAATGAIGDNPDSILDATDLVFIDPLGTGASFPFAGTDASSVWNTPGDARSIVAVIDAWLVAHHRKNAPQLLLGESYGTMRSLAVLHEDAAKPRLNVSGVMLLSLFLSNHQDDDLAALTLLPSLATTAYVHGARRAAASSAEQAYEDALQFARDRYAPALLEGYGVSKQRLQAVATEMSAQTGVPADVLEASRLRIDRKQFGEHLVLPHANGQVGSLDTRVVGGAEFEGLADPYNDPSMTLGKRPAALMERYLATLGYRVAAPYRPLNLSINNGNWYFRTPSASEEVHDDSLDATEWLVDAMHANPKLQLFTAGGYYDTATPLYRGLYLLDHAEIDRSRWTSAAYPAGHGIAEDPKQRRHLAEDLRAFIAKTAR</sequence>
<dbReference type="EMBL" id="CP103836">
    <property type="protein sequence ID" value="WOB49383.1"/>
    <property type="molecule type" value="Genomic_DNA"/>
</dbReference>
<dbReference type="Gene3D" id="3.40.50.1820">
    <property type="entry name" value="alpha/beta hydrolase"/>
    <property type="match status" value="1"/>
</dbReference>
<evidence type="ECO:0008006" key="3">
    <source>
        <dbReference type="Google" id="ProtNLM"/>
    </source>
</evidence>
<protein>
    <recommendedName>
        <fullName evidence="3">Peptidase S10</fullName>
    </recommendedName>
</protein>
<evidence type="ECO:0000313" key="1">
    <source>
        <dbReference type="EMBL" id="WOB49383.1"/>
    </source>
</evidence>